<dbReference type="EMBL" id="GDHC01018324">
    <property type="protein sequence ID" value="JAQ00305.1"/>
    <property type="molecule type" value="Transcribed_RNA"/>
</dbReference>
<feature type="non-terminal residue" evidence="2">
    <location>
        <position position="109"/>
    </location>
</feature>
<reference evidence="2" key="1">
    <citation type="journal article" date="2016" name="Gigascience">
        <title>De novo construction of an expanded transcriptome assembly for the western tarnished plant bug, Lygus hesperus.</title>
        <authorList>
            <person name="Tassone E.E."/>
            <person name="Geib S.M."/>
            <person name="Hall B."/>
            <person name="Fabrick J.A."/>
            <person name="Brent C.S."/>
            <person name="Hull J.J."/>
        </authorList>
    </citation>
    <scope>NUCLEOTIDE SEQUENCE</scope>
</reference>
<evidence type="ECO:0000313" key="2">
    <source>
        <dbReference type="EMBL" id="JAQ00305.1"/>
    </source>
</evidence>
<name>A0A146KXH6_LYGHE</name>
<dbReference type="AlphaFoldDB" id="A0A146KXH6"/>
<organism evidence="2">
    <name type="scientific">Lygus hesperus</name>
    <name type="common">Western plant bug</name>
    <dbReference type="NCBI Taxonomy" id="30085"/>
    <lineage>
        <taxon>Eukaryota</taxon>
        <taxon>Metazoa</taxon>
        <taxon>Ecdysozoa</taxon>
        <taxon>Arthropoda</taxon>
        <taxon>Hexapoda</taxon>
        <taxon>Insecta</taxon>
        <taxon>Pterygota</taxon>
        <taxon>Neoptera</taxon>
        <taxon>Paraneoptera</taxon>
        <taxon>Hemiptera</taxon>
        <taxon>Heteroptera</taxon>
        <taxon>Panheteroptera</taxon>
        <taxon>Cimicomorpha</taxon>
        <taxon>Miridae</taxon>
        <taxon>Mirini</taxon>
        <taxon>Lygus</taxon>
    </lineage>
</organism>
<feature type="region of interest" description="Disordered" evidence="1">
    <location>
        <begin position="1"/>
        <end position="20"/>
    </location>
</feature>
<evidence type="ECO:0000256" key="1">
    <source>
        <dbReference type="SAM" id="MobiDB-lite"/>
    </source>
</evidence>
<sequence>KNKNTKQVESSITKETSTKNYNSRVVVSKSHYGFVSPEQRPEVNPNAEYGRMNKECKQDWLEELEEEEEEEESKFCTLPRNGGSAFTICQVTFHKGPGYKALGFSIVGG</sequence>
<protein>
    <submittedName>
        <fullName evidence="2">Uncharacterized protein</fullName>
    </submittedName>
</protein>
<gene>
    <name evidence="2" type="ORF">g.7976</name>
</gene>
<feature type="non-terminal residue" evidence="2">
    <location>
        <position position="1"/>
    </location>
</feature>
<proteinExistence type="predicted"/>
<accession>A0A146KXH6</accession>